<dbReference type="Pfam" id="PF01381">
    <property type="entry name" value="HTH_3"/>
    <property type="match status" value="1"/>
</dbReference>
<dbReference type="PROSITE" id="PS50943">
    <property type="entry name" value="HTH_CROC1"/>
    <property type="match status" value="1"/>
</dbReference>
<dbReference type="InterPro" id="IPR010982">
    <property type="entry name" value="Lambda_DNA-bd_dom_sf"/>
</dbReference>
<dbReference type="Proteomes" id="UP000051586">
    <property type="component" value="Unassembled WGS sequence"/>
</dbReference>
<name>A0A0R2CLE9_9LACO</name>
<reference evidence="2 3" key="1">
    <citation type="journal article" date="2015" name="Genome Announc.">
        <title>Expanding the biotechnology potential of lactobacilli through comparative genomics of 213 strains and associated genera.</title>
        <authorList>
            <person name="Sun Z."/>
            <person name="Harris H.M."/>
            <person name="McCann A."/>
            <person name="Guo C."/>
            <person name="Argimon S."/>
            <person name="Zhang W."/>
            <person name="Yang X."/>
            <person name="Jeffery I.B."/>
            <person name="Cooney J.C."/>
            <person name="Kagawa T.F."/>
            <person name="Liu W."/>
            <person name="Song Y."/>
            <person name="Salvetti E."/>
            <person name="Wrobel A."/>
            <person name="Rasinkangas P."/>
            <person name="Parkhill J."/>
            <person name="Rea M.C."/>
            <person name="O'Sullivan O."/>
            <person name="Ritari J."/>
            <person name="Douillard F.P."/>
            <person name="Paul Ross R."/>
            <person name="Yang R."/>
            <person name="Briner A.E."/>
            <person name="Felis G.E."/>
            <person name="de Vos W.M."/>
            <person name="Barrangou R."/>
            <person name="Klaenhammer T.R."/>
            <person name="Caufield P.W."/>
            <person name="Cui Y."/>
            <person name="Zhang H."/>
            <person name="O'Toole P.W."/>
        </authorList>
    </citation>
    <scope>NUCLEOTIDE SEQUENCE [LARGE SCALE GENOMIC DNA]</scope>
    <source>
        <strain evidence="2 3">DSM 22689</strain>
    </source>
</reference>
<dbReference type="InterPro" id="IPR011990">
    <property type="entry name" value="TPR-like_helical_dom_sf"/>
</dbReference>
<dbReference type="EMBL" id="AYZI01000001">
    <property type="protein sequence ID" value="KRM92447.1"/>
    <property type="molecule type" value="Genomic_DNA"/>
</dbReference>
<proteinExistence type="predicted"/>
<dbReference type="Gene3D" id="1.25.40.10">
    <property type="entry name" value="Tetratricopeptide repeat domain"/>
    <property type="match status" value="1"/>
</dbReference>
<protein>
    <recommendedName>
        <fullName evidence="1">HTH cro/C1-type domain-containing protein</fullName>
    </recommendedName>
</protein>
<dbReference type="RefSeq" id="WP_009166529.1">
    <property type="nucleotide sequence ID" value="NZ_AYZI01000001.1"/>
</dbReference>
<dbReference type="SUPFAM" id="SSF47413">
    <property type="entry name" value="lambda repressor-like DNA-binding domains"/>
    <property type="match status" value="1"/>
</dbReference>
<evidence type="ECO:0000313" key="3">
    <source>
        <dbReference type="Proteomes" id="UP000051586"/>
    </source>
</evidence>
<gene>
    <name evidence="2" type="ORF">FC87_GL000059</name>
</gene>
<dbReference type="SMART" id="SM00530">
    <property type="entry name" value="HTH_XRE"/>
    <property type="match status" value="1"/>
</dbReference>
<sequence length="296" mass="34178">MLLPSPAVLQRLGKLVRQHRQELHMSQAELAKGICTQTTISALENNGCFNKWTIVPVLLERLQIKLQELEKETNYHYGVRQLNQIELDLLTYRFHRAQRRLIQLKFENLEGTLLRARYWCALGFCQLFTDGSLDDATMNFSQVLQNQQKIIDQLLLGWSHFGMTVAYQRLGFSKQTHRSITQASRYLELSFTSLKTQQELFDSIRLSVSIVAFALQLQEPQLAQRECRLALQLLQQQYSDYGLSELYYLSGLSHRLLDQQQGAQTDLSRAAGLDFLPTAVNLKHLQRKLSKLCCES</sequence>
<dbReference type="SUPFAM" id="SSF48452">
    <property type="entry name" value="TPR-like"/>
    <property type="match status" value="1"/>
</dbReference>
<evidence type="ECO:0000259" key="1">
    <source>
        <dbReference type="PROSITE" id="PS50943"/>
    </source>
</evidence>
<evidence type="ECO:0000313" key="2">
    <source>
        <dbReference type="EMBL" id="KRM92447.1"/>
    </source>
</evidence>
<feature type="domain" description="HTH cro/C1-type" evidence="1">
    <location>
        <begin position="16"/>
        <end position="46"/>
    </location>
</feature>
<comment type="caution">
    <text evidence="2">The sequence shown here is derived from an EMBL/GenBank/DDBJ whole genome shotgun (WGS) entry which is preliminary data.</text>
</comment>
<dbReference type="PATRIC" id="fig|1423745.4.peg.63"/>
<dbReference type="STRING" id="1423745.GCA_001311215_00595"/>
<organism evidence="2 3">
    <name type="scientific">Fructilactobacillus florum DSM 22689 = JCM 16035</name>
    <dbReference type="NCBI Taxonomy" id="1423745"/>
    <lineage>
        <taxon>Bacteria</taxon>
        <taxon>Bacillati</taxon>
        <taxon>Bacillota</taxon>
        <taxon>Bacilli</taxon>
        <taxon>Lactobacillales</taxon>
        <taxon>Lactobacillaceae</taxon>
        <taxon>Fructilactobacillus</taxon>
    </lineage>
</organism>
<dbReference type="GO" id="GO:0003677">
    <property type="term" value="F:DNA binding"/>
    <property type="evidence" value="ECO:0007669"/>
    <property type="project" value="InterPro"/>
</dbReference>
<dbReference type="InterPro" id="IPR001387">
    <property type="entry name" value="Cro/C1-type_HTH"/>
</dbReference>
<dbReference type="CDD" id="cd00093">
    <property type="entry name" value="HTH_XRE"/>
    <property type="match status" value="1"/>
</dbReference>
<dbReference type="AlphaFoldDB" id="A0A0R2CLE9"/>
<accession>A0A0R2CLE9</accession>